<comment type="caution">
    <text evidence="2">The sequence shown here is derived from an EMBL/GenBank/DDBJ whole genome shotgun (WGS) entry which is preliminary data.</text>
</comment>
<evidence type="ECO:0000313" key="3">
    <source>
        <dbReference type="Proteomes" id="UP001620645"/>
    </source>
</evidence>
<organism evidence="2 3">
    <name type="scientific">Heterodera schachtii</name>
    <name type="common">Sugarbeet cyst nematode worm</name>
    <name type="synonym">Tylenchus schachtii</name>
    <dbReference type="NCBI Taxonomy" id="97005"/>
    <lineage>
        <taxon>Eukaryota</taxon>
        <taxon>Metazoa</taxon>
        <taxon>Ecdysozoa</taxon>
        <taxon>Nematoda</taxon>
        <taxon>Chromadorea</taxon>
        <taxon>Rhabditida</taxon>
        <taxon>Tylenchina</taxon>
        <taxon>Tylenchomorpha</taxon>
        <taxon>Tylenchoidea</taxon>
        <taxon>Heteroderidae</taxon>
        <taxon>Heteroderinae</taxon>
        <taxon>Heterodera</taxon>
    </lineage>
</organism>
<dbReference type="AlphaFoldDB" id="A0ABD2HZF8"/>
<feature type="region of interest" description="Disordered" evidence="1">
    <location>
        <begin position="441"/>
        <end position="476"/>
    </location>
</feature>
<dbReference type="Proteomes" id="UP001620645">
    <property type="component" value="Unassembled WGS sequence"/>
</dbReference>
<evidence type="ECO:0000256" key="1">
    <source>
        <dbReference type="SAM" id="MobiDB-lite"/>
    </source>
</evidence>
<gene>
    <name evidence="2" type="ORF">niasHS_017062</name>
</gene>
<evidence type="ECO:0000313" key="2">
    <source>
        <dbReference type="EMBL" id="KAL3070937.1"/>
    </source>
</evidence>
<dbReference type="EMBL" id="JBICCN010000402">
    <property type="protein sequence ID" value="KAL3070937.1"/>
    <property type="molecule type" value="Genomic_DNA"/>
</dbReference>
<feature type="compositionally biased region" description="Polar residues" evidence="1">
    <location>
        <begin position="453"/>
        <end position="476"/>
    </location>
</feature>
<accession>A0ABD2HZF8</accession>
<sequence length="476" mass="51938">MSQGSIQLKTVALRVFLGASALLHTNKHINKTAFLPCAMVAQSGASVSVACGARGQMASKMSSGEDLQMEQEEARNRRTSTCSSIHKVVTGNKTEVGHLPGGSFERRFGPGRVQRLGASWTPAVAAGPRSVWRKRRDKQITEAQCCRMARFVLFFSKTPKLSCFMDDDAQRWHGPPTTAAPNQPHFVEQFQPPERTDRNSSKVWLSGMLLTQSTTSANDAQQPARRPVGSFHNKKGGVCEEWEVQCHHVTQMGGHGTMPQGTCRPMGHDMAASPNVVGGSAGPAHQLTGTTTANSFPASSANGGLQPLLLRRITANRWQRVRKPVHPMVSPGQEQAVRTWTHTQQQFENMYSVTGQRLNRPGAMPPQTSSNGGMRQQQPVQFFNSRRWSVFKWCHCQRQTNNNNTSNSPPQQPRVSMIMLASGGNAPTPPGRPVMDWPTRASMGAHPPPFDTANASAAPSVQPPSNRTNSSGVCFM</sequence>
<reference evidence="2 3" key="1">
    <citation type="submission" date="2024-10" db="EMBL/GenBank/DDBJ databases">
        <authorList>
            <person name="Kim D."/>
        </authorList>
    </citation>
    <scope>NUCLEOTIDE SEQUENCE [LARGE SCALE GENOMIC DNA]</scope>
    <source>
        <strain evidence="2">Taebaek</strain>
    </source>
</reference>
<protein>
    <submittedName>
        <fullName evidence="2">Uncharacterized protein</fullName>
    </submittedName>
</protein>
<proteinExistence type="predicted"/>
<keyword evidence="3" id="KW-1185">Reference proteome</keyword>
<name>A0ABD2HZF8_HETSC</name>